<dbReference type="RefSeq" id="WP_227323215.1">
    <property type="nucleotide sequence ID" value="NZ_JAESVB010000015.1"/>
</dbReference>
<keyword evidence="2" id="KW-1185">Reference proteome</keyword>
<dbReference type="Gene3D" id="3.90.550.10">
    <property type="entry name" value="Spore Coat Polysaccharide Biosynthesis Protein SpsA, Chain A"/>
    <property type="match status" value="1"/>
</dbReference>
<dbReference type="AlphaFoldDB" id="A0A963YV03"/>
<accession>A0A963YV03</accession>
<organism evidence="1 2">
    <name type="scientific">Acidisoma silvae</name>
    <dbReference type="NCBI Taxonomy" id="2802396"/>
    <lineage>
        <taxon>Bacteria</taxon>
        <taxon>Pseudomonadati</taxon>
        <taxon>Pseudomonadota</taxon>
        <taxon>Alphaproteobacteria</taxon>
        <taxon>Acetobacterales</taxon>
        <taxon>Acidocellaceae</taxon>
        <taxon>Acidisoma</taxon>
    </lineage>
</organism>
<evidence type="ECO:0008006" key="3">
    <source>
        <dbReference type="Google" id="ProtNLM"/>
    </source>
</evidence>
<dbReference type="EMBL" id="JAESVB010000015">
    <property type="protein sequence ID" value="MCB8877566.1"/>
    <property type="molecule type" value="Genomic_DNA"/>
</dbReference>
<dbReference type="SUPFAM" id="SSF53448">
    <property type="entry name" value="Nucleotide-diphospho-sugar transferases"/>
    <property type="match status" value="1"/>
</dbReference>
<dbReference type="Proteomes" id="UP000708298">
    <property type="component" value="Unassembled WGS sequence"/>
</dbReference>
<dbReference type="InterPro" id="IPR029044">
    <property type="entry name" value="Nucleotide-diphossugar_trans"/>
</dbReference>
<evidence type="ECO:0000313" key="2">
    <source>
        <dbReference type="Proteomes" id="UP000708298"/>
    </source>
</evidence>
<proteinExistence type="predicted"/>
<gene>
    <name evidence="1" type="ORF">ASILVAE211_20390</name>
</gene>
<evidence type="ECO:0000313" key="1">
    <source>
        <dbReference type="EMBL" id="MCB8877566.1"/>
    </source>
</evidence>
<sequence>MEKIKAFQTANAENYAQMLDITSKNNRSYFDSIGVPFETFVGLKRGYYPWHACFNRIVYLKEQLELGYNGWIFYLDADAFVYDHSFNLMKFLKNTPGNAIFSPGGLTGHKWDVNDGVFLIDLASDRGRRLAEAWYRHFMSTPDSQLQNAKEWQMVPSDQPRLHQILQTNPDLLEGVTLVARELFNNEKASFIRQVLRSNAKSFDERMERIKEEVGNIISK</sequence>
<comment type="caution">
    <text evidence="1">The sequence shown here is derived from an EMBL/GenBank/DDBJ whole genome shotgun (WGS) entry which is preliminary data.</text>
</comment>
<reference evidence="1" key="1">
    <citation type="journal article" date="2021" name="Microorganisms">
        <title>Acidisoma silvae sp. nov. and Acidisomacellulosilytica sp. nov., Two Acidophilic Bacteria Isolated from Decaying Wood, Hydrolyzing Cellulose and Producing Poly-3-hydroxybutyrate.</title>
        <authorList>
            <person name="Mieszkin S."/>
            <person name="Pouder E."/>
            <person name="Uroz S."/>
            <person name="Simon-Colin C."/>
            <person name="Alain K."/>
        </authorList>
    </citation>
    <scope>NUCLEOTIDE SEQUENCE</scope>
    <source>
        <strain evidence="1">HW T2.11</strain>
    </source>
</reference>
<protein>
    <recommendedName>
        <fullName evidence="3">Nucleotide-diphospho-sugar transferase domain-containing protein</fullName>
    </recommendedName>
</protein>
<reference evidence="1" key="2">
    <citation type="submission" date="2021-01" db="EMBL/GenBank/DDBJ databases">
        <authorList>
            <person name="Mieszkin S."/>
            <person name="Pouder E."/>
            <person name="Alain K."/>
        </authorList>
    </citation>
    <scope>NUCLEOTIDE SEQUENCE</scope>
    <source>
        <strain evidence="1">HW T2.11</strain>
    </source>
</reference>
<name>A0A963YV03_9PROT</name>